<proteinExistence type="predicted"/>
<evidence type="ECO:0000313" key="1">
    <source>
        <dbReference type="EMBL" id="BCO26152.1"/>
    </source>
</evidence>
<dbReference type="RefSeq" id="WP_223909272.1">
    <property type="nucleotide sequence ID" value="NZ_AP024238.1"/>
</dbReference>
<evidence type="ECO:0000313" key="2">
    <source>
        <dbReference type="Proteomes" id="UP000824366"/>
    </source>
</evidence>
<protein>
    <submittedName>
        <fullName evidence="1">Uncharacterized protein</fullName>
    </submittedName>
</protein>
<organism evidence="1 2">
    <name type="scientific">Rhodoferax lithotrophicus</name>
    <dbReference type="NCBI Taxonomy" id="2798804"/>
    <lineage>
        <taxon>Bacteria</taxon>
        <taxon>Pseudomonadati</taxon>
        <taxon>Pseudomonadota</taxon>
        <taxon>Betaproteobacteria</taxon>
        <taxon>Burkholderiales</taxon>
        <taxon>Comamonadaceae</taxon>
        <taxon>Rhodoferax</taxon>
    </lineage>
</organism>
<dbReference type="Proteomes" id="UP000824366">
    <property type="component" value="Chromosome"/>
</dbReference>
<dbReference type="EMBL" id="AP024238">
    <property type="protein sequence ID" value="BCO26152.1"/>
    <property type="molecule type" value="Genomic_DNA"/>
</dbReference>
<name>A0ABN6D2E4_9BURK</name>
<keyword evidence="2" id="KW-1185">Reference proteome</keyword>
<gene>
    <name evidence="1" type="ORF">MIZ03_1032</name>
</gene>
<accession>A0ABN6D2E4</accession>
<sequence length="76" mass="8319">MEWRKETDSAIPTELLSSITNGLFVNPMSEPERVIHPADELASALMGSASKLKLKVGDGEMEFDKPSKITNKTTVV</sequence>
<reference evidence="1 2" key="1">
    <citation type="journal article" date="2021" name="Microbiol. Spectr.">
        <title>A Single Bacterium Capable of Oxidation and Reduction of Iron at Circumneutral pH.</title>
        <authorList>
            <person name="Kato S."/>
            <person name="Ohkuma M."/>
        </authorList>
    </citation>
    <scope>NUCLEOTIDE SEQUENCE [LARGE SCALE GENOMIC DNA]</scope>
    <source>
        <strain evidence="1 2">MIZ03</strain>
    </source>
</reference>